<protein>
    <submittedName>
        <fullName evidence="2">Cyclic nucleotide-binding domain-containing protein</fullName>
    </submittedName>
</protein>
<dbReference type="PROSITE" id="PS50042">
    <property type="entry name" value="CNMP_BINDING_3"/>
    <property type="match status" value="1"/>
</dbReference>
<name>A0A939GIM5_9BACT</name>
<evidence type="ECO:0000313" key="3">
    <source>
        <dbReference type="Proteomes" id="UP000664034"/>
    </source>
</evidence>
<gene>
    <name evidence="2" type="ORF">J2I47_12940</name>
</gene>
<dbReference type="SMART" id="SM00100">
    <property type="entry name" value="cNMP"/>
    <property type="match status" value="1"/>
</dbReference>
<reference evidence="2" key="1">
    <citation type="submission" date="2021-03" db="EMBL/GenBank/DDBJ databases">
        <title>Fibrella sp. HMF5335 genome sequencing and assembly.</title>
        <authorList>
            <person name="Kang H."/>
            <person name="Kim H."/>
            <person name="Bae S."/>
            <person name="Joh K."/>
        </authorList>
    </citation>
    <scope>NUCLEOTIDE SEQUENCE</scope>
    <source>
        <strain evidence="2">HMF5335</strain>
    </source>
</reference>
<dbReference type="RefSeq" id="WP_207365013.1">
    <property type="nucleotide sequence ID" value="NZ_JAFMYV010000006.1"/>
</dbReference>
<dbReference type="InterPro" id="IPR000595">
    <property type="entry name" value="cNMP-bd_dom"/>
</dbReference>
<accession>A0A939GIM5</accession>
<dbReference type="EMBL" id="JAFMYV010000006">
    <property type="protein sequence ID" value="MBO0937455.1"/>
    <property type="molecule type" value="Genomic_DNA"/>
</dbReference>
<dbReference type="InterPro" id="IPR018490">
    <property type="entry name" value="cNMP-bd_dom_sf"/>
</dbReference>
<keyword evidence="3" id="KW-1185">Reference proteome</keyword>
<evidence type="ECO:0000259" key="1">
    <source>
        <dbReference type="PROSITE" id="PS50042"/>
    </source>
</evidence>
<dbReference type="SUPFAM" id="SSF51206">
    <property type="entry name" value="cAMP-binding domain-like"/>
    <property type="match status" value="1"/>
</dbReference>
<dbReference type="Gene3D" id="2.60.120.10">
    <property type="entry name" value="Jelly Rolls"/>
    <property type="match status" value="1"/>
</dbReference>
<dbReference type="Pfam" id="PF00027">
    <property type="entry name" value="cNMP_binding"/>
    <property type="match status" value="1"/>
</dbReference>
<evidence type="ECO:0000313" key="2">
    <source>
        <dbReference type="EMBL" id="MBO0937455.1"/>
    </source>
</evidence>
<comment type="caution">
    <text evidence="2">The sequence shown here is derived from an EMBL/GenBank/DDBJ whole genome shotgun (WGS) entry which is preliminary data.</text>
</comment>
<proteinExistence type="predicted"/>
<sequence length="189" mass="21752">MPQDLLAYFSRLVPLTDEAQAAISDAFVQQTHRRGDYLLQAGDVANHLYFIRRGVLRVYTTVEATDCTLFLGLDGEMVVALSSFIQRTPSADSIRCLEDTELYAVHYDRLQGLYDQFAAIDRVGRLLIERYAIQLRDHSFSLRFHSTEQRYDTLQRTRPELFQRVSLTHIASFLGMTAQAISMVRAKRR</sequence>
<dbReference type="CDD" id="cd00038">
    <property type="entry name" value="CAP_ED"/>
    <property type="match status" value="1"/>
</dbReference>
<organism evidence="2 3">
    <name type="scientific">Fibrella rubiginis</name>
    <dbReference type="NCBI Taxonomy" id="2817060"/>
    <lineage>
        <taxon>Bacteria</taxon>
        <taxon>Pseudomonadati</taxon>
        <taxon>Bacteroidota</taxon>
        <taxon>Cytophagia</taxon>
        <taxon>Cytophagales</taxon>
        <taxon>Spirosomataceae</taxon>
        <taxon>Fibrella</taxon>
    </lineage>
</organism>
<feature type="domain" description="Cyclic nucleotide-binding" evidence="1">
    <location>
        <begin position="11"/>
        <end position="113"/>
    </location>
</feature>
<dbReference type="Proteomes" id="UP000664034">
    <property type="component" value="Unassembled WGS sequence"/>
</dbReference>
<dbReference type="InterPro" id="IPR014710">
    <property type="entry name" value="RmlC-like_jellyroll"/>
</dbReference>
<dbReference type="AlphaFoldDB" id="A0A939GIM5"/>